<dbReference type="Proteomes" id="UP001516400">
    <property type="component" value="Unassembled WGS sequence"/>
</dbReference>
<organism evidence="7 8">
    <name type="scientific">Cryptolaemus montrouzieri</name>
    <dbReference type="NCBI Taxonomy" id="559131"/>
    <lineage>
        <taxon>Eukaryota</taxon>
        <taxon>Metazoa</taxon>
        <taxon>Ecdysozoa</taxon>
        <taxon>Arthropoda</taxon>
        <taxon>Hexapoda</taxon>
        <taxon>Insecta</taxon>
        <taxon>Pterygota</taxon>
        <taxon>Neoptera</taxon>
        <taxon>Endopterygota</taxon>
        <taxon>Coleoptera</taxon>
        <taxon>Polyphaga</taxon>
        <taxon>Cucujiformia</taxon>
        <taxon>Coccinelloidea</taxon>
        <taxon>Coccinellidae</taxon>
        <taxon>Scymninae</taxon>
        <taxon>Scymnini</taxon>
        <taxon>Cryptolaemus</taxon>
    </lineage>
</organism>
<evidence type="ECO:0000256" key="4">
    <source>
        <dbReference type="ARBA" id="ARBA00022846"/>
    </source>
</evidence>
<reference evidence="7 8" key="1">
    <citation type="journal article" date="2021" name="BMC Biol.">
        <title>Horizontally acquired antibacterial genes associated with adaptive radiation of ladybird beetles.</title>
        <authorList>
            <person name="Li H.S."/>
            <person name="Tang X.F."/>
            <person name="Huang Y.H."/>
            <person name="Xu Z.Y."/>
            <person name="Chen M.L."/>
            <person name="Du X.Y."/>
            <person name="Qiu B.Y."/>
            <person name="Chen P.T."/>
            <person name="Zhang W."/>
            <person name="Slipinski A."/>
            <person name="Escalona H.E."/>
            <person name="Waterhouse R.M."/>
            <person name="Zwick A."/>
            <person name="Pang H."/>
        </authorList>
    </citation>
    <scope>NUCLEOTIDE SEQUENCE [LARGE SCALE GENOMIC DNA]</scope>
    <source>
        <strain evidence="7">SYSU2018</strain>
    </source>
</reference>
<dbReference type="PANTHER" id="PTHR46437:SF1">
    <property type="entry name" value="MORN REPEAT-CONTAINING PROTEIN 5"/>
    <property type="match status" value="1"/>
</dbReference>
<accession>A0ABD2NLD4</accession>
<keyword evidence="3" id="KW-0677">Repeat</keyword>
<keyword evidence="5" id="KW-0969">Cilium</keyword>
<evidence type="ECO:0000256" key="2">
    <source>
        <dbReference type="ARBA" id="ARBA00016322"/>
    </source>
</evidence>
<dbReference type="InterPro" id="IPR003409">
    <property type="entry name" value="MORN"/>
</dbReference>
<dbReference type="EMBL" id="JABFTP020000124">
    <property type="protein sequence ID" value="KAL3279260.1"/>
    <property type="molecule type" value="Genomic_DNA"/>
</dbReference>
<proteinExistence type="predicted"/>
<dbReference type="PANTHER" id="PTHR46437">
    <property type="entry name" value="MORN REPEAT-CONTAINING PROTEIN 5"/>
    <property type="match status" value="1"/>
</dbReference>
<evidence type="ECO:0000256" key="6">
    <source>
        <dbReference type="ARBA" id="ARBA00023273"/>
    </source>
</evidence>
<keyword evidence="8" id="KW-1185">Reference proteome</keyword>
<evidence type="ECO:0000256" key="1">
    <source>
        <dbReference type="ARBA" id="ARBA00004230"/>
    </source>
</evidence>
<keyword evidence="6" id="KW-0966">Cell projection</keyword>
<dbReference type="SMART" id="SM00698">
    <property type="entry name" value="MORN"/>
    <property type="match status" value="2"/>
</dbReference>
<name>A0ABD2NLD4_9CUCU</name>
<evidence type="ECO:0000313" key="8">
    <source>
        <dbReference type="Proteomes" id="UP001516400"/>
    </source>
</evidence>
<comment type="caution">
    <text evidence="7">The sequence shown here is derived from an EMBL/GenBank/DDBJ whole genome shotgun (WGS) entry which is preliminary data.</text>
</comment>
<dbReference type="Gene3D" id="2.20.110.10">
    <property type="entry name" value="Histone H3 K4-specific methyltransferase SET7/9 N-terminal domain"/>
    <property type="match status" value="1"/>
</dbReference>
<gene>
    <name evidence="7" type="ORF">HHI36_016773</name>
</gene>
<dbReference type="AlphaFoldDB" id="A0ABD2NLD4"/>
<dbReference type="InterPro" id="IPR042814">
    <property type="entry name" value="Morn5"/>
</dbReference>
<evidence type="ECO:0000256" key="3">
    <source>
        <dbReference type="ARBA" id="ARBA00022737"/>
    </source>
</evidence>
<dbReference type="Pfam" id="PF02493">
    <property type="entry name" value="MORN"/>
    <property type="match status" value="2"/>
</dbReference>
<comment type="subcellular location">
    <subcellularLocation>
        <location evidence="1">Cell projection</location>
        <location evidence="1">Cilium</location>
        <location evidence="1">Flagellum</location>
    </subcellularLocation>
</comment>
<dbReference type="SUPFAM" id="SSF82185">
    <property type="entry name" value="Histone H3 K4-specific methyltransferase SET7/9 N-terminal domain"/>
    <property type="match status" value="1"/>
</dbReference>
<protein>
    <recommendedName>
        <fullName evidence="2">MORN repeat-containing protein 5</fullName>
    </recommendedName>
</protein>
<keyword evidence="4" id="KW-0282">Flagellum</keyword>
<evidence type="ECO:0000256" key="5">
    <source>
        <dbReference type="ARBA" id="ARBA00023069"/>
    </source>
</evidence>
<sequence length="302" mass="35184">MLKGWTFNPDLKRKAKKKILVHDRSDYSSTFSNFPSRYSRHFKTDSSYEGEWNRLDMNGYGKYTFPHGVVYEGNMEDGFFHGEGKLTYPRGQVINGKFHKGKMISWQFTFRHGDSCVLDQYCKFPDRRFGETIRGDFLPPGRERITPSQPTRVIPEGHYDVGDGFFDPETKWIYAAGSFPSKGGPVLSRMPLPIVKPIEVNIYLPDGVSFVKKIPFVPVYQDEKFIIDHCRKAWDEPSGYRPDLYEKWMSGRQKECERYRKKLAASKDKDGDRSNCLKLLEFLECLAMKEKSKSESRTRVPY</sequence>
<dbReference type="GO" id="GO:0031514">
    <property type="term" value="C:motile cilium"/>
    <property type="evidence" value="ECO:0007669"/>
    <property type="project" value="UniProtKB-SubCell"/>
</dbReference>
<evidence type="ECO:0000313" key="7">
    <source>
        <dbReference type="EMBL" id="KAL3279260.1"/>
    </source>
</evidence>